<comment type="subcellular location">
    <subcellularLocation>
        <location evidence="1 6">Nucleus</location>
    </subcellularLocation>
</comment>
<dbReference type="Pfam" id="PF09637">
    <property type="entry name" value="Med18"/>
    <property type="match status" value="1"/>
</dbReference>
<dbReference type="GO" id="GO:0016592">
    <property type="term" value="C:mediator complex"/>
    <property type="evidence" value="ECO:0007669"/>
    <property type="project" value="InterPro"/>
</dbReference>
<dbReference type="GeneID" id="20085477"/>
<evidence type="ECO:0000256" key="2">
    <source>
        <dbReference type="ARBA" id="ARBA00009814"/>
    </source>
</evidence>
<evidence type="ECO:0000256" key="4">
    <source>
        <dbReference type="ARBA" id="ARBA00023163"/>
    </source>
</evidence>
<comment type="subunit">
    <text evidence="6">Component of the Mediator complex.</text>
</comment>
<keyword evidence="5 6" id="KW-0539">Nucleus</keyword>
<keyword evidence="4 6" id="KW-0804">Transcription</keyword>
<dbReference type="eggNOG" id="ENOG502QTCZ">
    <property type="taxonomic scope" value="Eukaryota"/>
</dbReference>
<dbReference type="AlphaFoldDB" id="A0A024TZ98"/>
<dbReference type="GO" id="GO:0070847">
    <property type="term" value="C:core mediator complex"/>
    <property type="evidence" value="ECO:0007669"/>
    <property type="project" value="TreeGrafter"/>
</dbReference>
<dbReference type="GO" id="GO:0003712">
    <property type="term" value="F:transcription coregulator activity"/>
    <property type="evidence" value="ECO:0007669"/>
    <property type="project" value="InterPro"/>
</dbReference>
<dbReference type="GO" id="GO:0006369">
    <property type="term" value="P:termination of RNA polymerase II transcription"/>
    <property type="evidence" value="ECO:0007669"/>
    <property type="project" value="TreeGrafter"/>
</dbReference>
<dbReference type="STRING" id="157072.A0A024TZ98"/>
<evidence type="ECO:0000256" key="3">
    <source>
        <dbReference type="ARBA" id="ARBA00023015"/>
    </source>
</evidence>
<dbReference type="VEuPathDB" id="FungiDB:H310_08427"/>
<dbReference type="Gene3D" id="2.40.320.10">
    <property type="entry name" value="Hypothetical Protein Pfu-838710-001"/>
    <property type="match status" value="1"/>
</dbReference>
<protein>
    <recommendedName>
        <fullName evidence="6">Mediator of RNA polymerase II transcription subunit 18</fullName>
    </recommendedName>
    <alternativeName>
        <fullName evidence="6">Mediator complex subunit 18</fullName>
    </alternativeName>
</protein>
<evidence type="ECO:0000256" key="5">
    <source>
        <dbReference type="ARBA" id="ARBA00023242"/>
    </source>
</evidence>
<accession>A0A024TZ98</accession>
<dbReference type="OrthoDB" id="147397at2759"/>
<gene>
    <name evidence="6" type="primary">MED18</name>
    <name evidence="7" type="ORF">H310_08427</name>
</gene>
<evidence type="ECO:0000256" key="6">
    <source>
        <dbReference type="RuleBase" id="RU364150"/>
    </source>
</evidence>
<comment type="similarity">
    <text evidence="2 6">Belongs to the Mediator complex subunit 18 family.</text>
</comment>
<organism evidence="7">
    <name type="scientific">Aphanomyces invadans</name>
    <dbReference type="NCBI Taxonomy" id="157072"/>
    <lineage>
        <taxon>Eukaryota</taxon>
        <taxon>Sar</taxon>
        <taxon>Stramenopiles</taxon>
        <taxon>Oomycota</taxon>
        <taxon>Saprolegniomycetes</taxon>
        <taxon>Saprolegniales</taxon>
        <taxon>Verrucalvaceae</taxon>
        <taxon>Aphanomyces</taxon>
    </lineage>
</organism>
<keyword evidence="6" id="KW-0010">Activator</keyword>
<dbReference type="PANTHER" id="PTHR13321:SF2">
    <property type="entry name" value="MEDIATOR OF RNA POLYMERASE II TRANSCRIPTION SUBUNIT 18"/>
    <property type="match status" value="1"/>
</dbReference>
<name>A0A024TZ98_9STRA</name>
<dbReference type="RefSeq" id="XP_008872370.1">
    <property type="nucleotide sequence ID" value="XM_008874148.1"/>
</dbReference>
<evidence type="ECO:0000256" key="1">
    <source>
        <dbReference type="ARBA" id="ARBA00004123"/>
    </source>
</evidence>
<comment type="function">
    <text evidence="6">Component of the Mediator complex, a coactivator involved in the regulated transcription of nearly all RNA polymerase II-dependent genes. Mediator functions as a bridge to convey information from gene-specific regulatory proteins to the basal RNA polymerase II transcription machinery. Mediator is recruited to promoters by direct interactions with regulatory proteins and serves as a scaffold for the assembly of a functional preinitiation complex with RNA polymerase II and the general transcription factors.</text>
</comment>
<sequence>MAAASNKSFEVNLQGEVSKNEYSAFEERIRGLCGNDMEKEKFEYNEYVYNIEAQTPQGVPNYEVRARNVIYGSCTFSGAAVEMPSSGGGQKWELRYVGKWERKKPSELSAQQTRGHFAVPYRSQTAMSASDNVGEFLTTLGFRQTFQYKRSGTRWTFPNGITVEATRMKEVGDRCDDLAAAHPSSCQNSRARTTFRWTASRLKRIWSRCTQSRRTTRSTTCHTRSVDLRSTWSRTLWRAHPTAKNFNCTRKRSWPRVRRRNKRSDRGEALPSTILSLTDSWRWPTITMRFNAVSWMLQKCRRDLGRGA</sequence>
<dbReference type="GO" id="GO:0006357">
    <property type="term" value="P:regulation of transcription by RNA polymerase II"/>
    <property type="evidence" value="ECO:0007669"/>
    <property type="project" value="InterPro"/>
</dbReference>
<keyword evidence="3 6" id="KW-0805">Transcription regulation</keyword>
<proteinExistence type="inferred from homology"/>
<reference evidence="7" key="1">
    <citation type="submission" date="2013-12" db="EMBL/GenBank/DDBJ databases">
        <title>The Genome Sequence of Aphanomyces invadans NJM9701.</title>
        <authorList>
            <consortium name="The Broad Institute Genomics Platform"/>
            <person name="Russ C."/>
            <person name="Tyler B."/>
            <person name="van West P."/>
            <person name="Dieguez-Uribeondo J."/>
            <person name="Young S.K."/>
            <person name="Zeng Q."/>
            <person name="Gargeya S."/>
            <person name="Fitzgerald M."/>
            <person name="Abouelleil A."/>
            <person name="Alvarado L."/>
            <person name="Chapman S.B."/>
            <person name="Gainer-Dewar J."/>
            <person name="Goldberg J."/>
            <person name="Griggs A."/>
            <person name="Gujja S."/>
            <person name="Hansen M."/>
            <person name="Howarth C."/>
            <person name="Imamovic A."/>
            <person name="Ireland A."/>
            <person name="Larimer J."/>
            <person name="McCowan C."/>
            <person name="Murphy C."/>
            <person name="Pearson M."/>
            <person name="Poon T.W."/>
            <person name="Priest M."/>
            <person name="Roberts A."/>
            <person name="Saif S."/>
            <person name="Shea T."/>
            <person name="Sykes S."/>
            <person name="Wortman J."/>
            <person name="Nusbaum C."/>
            <person name="Birren B."/>
        </authorList>
    </citation>
    <scope>NUCLEOTIDE SEQUENCE [LARGE SCALE GENOMIC DNA]</scope>
    <source>
        <strain evidence="7">NJM9701</strain>
    </source>
</reference>
<dbReference type="EMBL" id="KI913968">
    <property type="protein sequence ID" value="ETV98941.1"/>
    <property type="molecule type" value="Genomic_DNA"/>
</dbReference>
<dbReference type="PANTHER" id="PTHR13321">
    <property type="entry name" value="MEDIATOR OF RNA POLYMERASE II TRANSCRIPTION, SUBUNIT 18"/>
    <property type="match status" value="1"/>
</dbReference>
<dbReference type="InterPro" id="IPR019095">
    <property type="entry name" value="Mediator_Med18"/>
</dbReference>
<evidence type="ECO:0000313" key="7">
    <source>
        <dbReference type="EMBL" id="ETV98941.1"/>
    </source>
</evidence>